<organism evidence="1 2">
    <name type="scientific">Cirrhinus molitorella</name>
    <name type="common">mud carp</name>
    <dbReference type="NCBI Taxonomy" id="172907"/>
    <lineage>
        <taxon>Eukaryota</taxon>
        <taxon>Metazoa</taxon>
        <taxon>Chordata</taxon>
        <taxon>Craniata</taxon>
        <taxon>Vertebrata</taxon>
        <taxon>Euteleostomi</taxon>
        <taxon>Actinopterygii</taxon>
        <taxon>Neopterygii</taxon>
        <taxon>Teleostei</taxon>
        <taxon>Ostariophysi</taxon>
        <taxon>Cypriniformes</taxon>
        <taxon>Cyprinidae</taxon>
        <taxon>Labeoninae</taxon>
        <taxon>Labeonini</taxon>
        <taxon>Cirrhinus</taxon>
    </lineage>
</organism>
<evidence type="ECO:0000313" key="1">
    <source>
        <dbReference type="EMBL" id="KAL1263625.1"/>
    </source>
</evidence>
<reference evidence="1 2" key="1">
    <citation type="submission" date="2023-09" db="EMBL/GenBank/DDBJ databases">
        <authorList>
            <person name="Wang M."/>
        </authorList>
    </citation>
    <scope>NUCLEOTIDE SEQUENCE [LARGE SCALE GENOMIC DNA]</scope>
    <source>
        <strain evidence="1">GT-2023</strain>
        <tissue evidence="1">Liver</tissue>
    </source>
</reference>
<dbReference type="EMBL" id="JAYMGO010000013">
    <property type="protein sequence ID" value="KAL1263625.1"/>
    <property type="molecule type" value="Genomic_DNA"/>
</dbReference>
<accession>A0ABR3MF92</accession>
<keyword evidence="2" id="KW-1185">Reference proteome</keyword>
<dbReference type="Proteomes" id="UP001558613">
    <property type="component" value="Unassembled WGS sequence"/>
</dbReference>
<proteinExistence type="predicted"/>
<sequence>MTVPTDCPSVAPKATCFTPARFNLSESAPDSTAFVYTELDKERRATRTAAEKHVRACPVCVTPRNLFARGIRRPQTASSSLAAFVS</sequence>
<gene>
    <name evidence="1" type="ORF">QQF64_006364</name>
</gene>
<protein>
    <submittedName>
        <fullName evidence="1">Uncharacterized protein</fullName>
    </submittedName>
</protein>
<comment type="caution">
    <text evidence="1">The sequence shown here is derived from an EMBL/GenBank/DDBJ whole genome shotgun (WGS) entry which is preliminary data.</text>
</comment>
<evidence type="ECO:0000313" key="2">
    <source>
        <dbReference type="Proteomes" id="UP001558613"/>
    </source>
</evidence>
<name>A0ABR3MF92_9TELE</name>